<dbReference type="EMBL" id="BACI01000056">
    <property type="protein sequence ID" value="GAA12591.1"/>
    <property type="molecule type" value="Genomic_DNA"/>
</dbReference>
<keyword evidence="2" id="KW-0472">Membrane</keyword>
<evidence type="ECO:0000313" key="4">
    <source>
        <dbReference type="Proteomes" id="UP000003558"/>
    </source>
</evidence>
<evidence type="ECO:0000256" key="2">
    <source>
        <dbReference type="SAM" id="Phobius"/>
    </source>
</evidence>
<feature type="compositionally biased region" description="Basic and acidic residues" evidence="1">
    <location>
        <begin position="63"/>
        <end position="73"/>
    </location>
</feature>
<name>F9VVG2_9ACTN</name>
<evidence type="ECO:0000256" key="1">
    <source>
        <dbReference type="SAM" id="MobiDB-lite"/>
    </source>
</evidence>
<keyword evidence="2" id="KW-1133">Transmembrane helix</keyword>
<protein>
    <submittedName>
        <fullName evidence="3">Uncharacterized protein</fullName>
    </submittedName>
</protein>
<dbReference type="AlphaFoldDB" id="F9VVG2"/>
<feature type="region of interest" description="Disordered" evidence="1">
    <location>
        <begin position="1"/>
        <end position="136"/>
    </location>
</feature>
<accession>F9VVG2</accession>
<dbReference type="Gene3D" id="2.60.40.2880">
    <property type="entry name" value="MmpS1-5, C-terminal soluble domain"/>
    <property type="match status" value="1"/>
</dbReference>
<dbReference type="Proteomes" id="UP000003558">
    <property type="component" value="Unassembled WGS sequence"/>
</dbReference>
<feature type="compositionally biased region" description="Basic and acidic residues" evidence="1">
    <location>
        <begin position="40"/>
        <end position="52"/>
    </location>
</feature>
<sequence length="301" mass="32157">MGSHFEKQPISFGQPDPRRIEPQATCISGPRGVTTIATRRKVEDRRHFDRRPTMGQPYGGPNRDARDPRDHGNDPYTQTSASPQLYPPLGYAPDGTALFTPGQPTNTELRIAEQAEREEGRAAAESTAGADDESRIPKVSTTSLIVCLGLVVLVAVAIIGFSGIFRNEPTEPPLADPPTTIDTVPLPRTFEPPRLTPDGPGRSAPGGPDERVNPQDKPVTYEVAIDGQATILYVDSMGLRSEFAPSNPWSVEFTGSDNPLRLLVIAGTGSGAKCSITVDGEVVVEDTVTASSARRTASCIA</sequence>
<reference evidence="3 4" key="1">
    <citation type="submission" date="2011-05" db="EMBL/GenBank/DDBJ databases">
        <title>Whole genome shotgun sequence of Gordonia alkanivorans NBRC 16433.</title>
        <authorList>
            <person name="Hosoyama A."/>
            <person name="Nakamura S."/>
            <person name="Takarada H."/>
            <person name="Tsuchikane K."/>
            <person name="Yamazaki S."/>
            <person name="Fujita N."/>
        </authorList>
    </citation>
    <scope>NUCLEOTIDE SEQUENCE [LARGE SCALE GENOMIC DNA]</scope>
    <source>
        <strain evidence="3 4">NBRC 16433</strain>
    </source>
</reference>
<evidence type="ECO:0000313" key="3">
    <source>
        <dbReference type="EMBL" id="GAA12591.1"/>
    </source>
</evidence>
<comment type="caution">
    <text evidence="3">The sequence shown here is derived from an EMBL/GenBank/DDBJ whole genome shotgun (WGS) entry which is preliminary data.</text>
</comment>
<dbReference type="eggNOG" id="ENOG5031VXP">
    <property type="taxonomic scope" value="Bacteria"/>
</dbReference>
<gene>
    <name evidence="3" type="ORF">GOALK_056_00240</name>
</gene>
<dbReference type="InterPro" id="IPR038468">
    <property type="entry name" value="MmpS_C"/>
</dbReference>
<proteinExistence type="predicted"/>
<feature type="compositionally biased region" description="Basic and acidic residues" evidence="1">
    <location>
        <begin position="110"/>
        <end position="122"/>
    </location>
</feature>
<keyword evidence="2" id="KW-0812">Transmembrane</keyword>
<feature type="transmembrane region" description="Helical" evidence="2">
    <location>
        <begin position="144"/>
        <end position="165"/>
    </location>
</feature>
<organism evidence="3 4">
    <name type="scientific">Gordonia alkanivorans NBRC 16433</name>
    <dbReference type="NCBI Taxonomy" id="1027371"/>
    <lineage>
        <taxon>Bacteria</taxon>
        <taxon>Bacillati</taxon>
        <taxon>Actinomycetota</taxon>
        <taxon>Actinomycetes</taxon>
        <taxon>Mycobacteriales</taxon>
        <taxon>Gordoniaceae</taxon>
        <taxon>Gordonia</taxon>
    </lineage>
</organism>
<feature type="region of interest" description="Disordered" evidence="1">
    <location>
        <begin position="167"/>
        <end position="215"/>
    </location>
</feature>